<dbReference type="InterPro" id="IPR013321">
    <property type="entry name" value="Arc_rbn_hlx_hlx"/>
</dbReference>
<accession>A0ABV0I455</accession>
<organism evidence="1 2">
    <name type="scientific">Limosilactobacillus allomucosae</name>
    <dbReference type="NCBI Taxonomy" id="3142938"/>
    <lineage>
        <taxon>Bacteria</taxon>
        <taxon>Bacillati</taxon>
        <taxon>Bacillota</taxon>
        <taxon>Bacilli</taxon>
        <taxon>Lactobacillales</taxon>
        <taxon>Lactobacillaceae</taxon>
        <taxon>Limosilactobacillus</taxon>
    </lineage>
</organism>
<evidence type="ECO:0008006" key="3">
    <source>
        <dbReference type="Google" id="ProtNLM"/>
    </source>
</evidence>
<gene>
    <name evidence="1" type="ORF">AAVZ08_04930</name>
</gene>
<reference evidence="1 2" key="1">
    <citation type="submission" date="2024-04" db="EMBL/GenBank/DDBJ databases">
        <title>Limosilactobacillus allomucosae sp. nov., a novel species isolated from wild boar faecal samples as potential probiotics for domestic pigs.</title>
        <authorList>
            <person name="Chen B."/>
        </authorList>
    </citation>
    <scope>NUCLEOTIDE SEQUENCE [LARGE SCALE GENOMIC DNA]</scope>
    <source>
        <strain evidence="1 2">WILCCON 0055</strain>
    </source>
</reference>
<dbReference type="SUPFAM" id="SSF47598">
    <property type="entry name" value="Ribbon-helix-helix"/>
    <property type="match status" value="1"/>
</dbReference>
<comment type="caution">
    <text evidence="1">The sequence shown here is derived from an EMBL/GenBank/DDBJ whole genome shotgun (WGS) entry which is preliminary data.</text>
</comment>
<sequence>MTKERIRLTYRLTGDLYDKISNRAKEKGITVNAEINSVLWDYYNSVDKEGDQDERRTV</sequence>
<dbReference type="InterPro" id="IPR010985">
    <property type="entry name" value="Ribbon_hlx_hlx"/>
</dbReference>
<evidence type="ECO:0000313" key="2">
    <source>
        <dbReference type="Proteomes" id="UP001456307"/>
    </source>
</evidence>
<evidence type="ECO:0000313" key="1">
    <source>
        <dbReference type="EMBL" id="MEO5285945.1"/>
    </source>
</evidence>
<dbReference type="RefSeq" id="WP_347963547.1">
    <property type="nucleotide sequence ID" value="NZ_JBCNVQ010000001.1"/>
</dbReference>
<proteinExistence type="predicted"/>
<dbReference type="Proteomes" id="UP001456307">
    <property type="component" value="Unassembled WGS sequence"/>
</dbReference>
<protein>
    <recommendedName>
        <fullName evidence="3">Arc-like DNA binding domain-containing protein</fullName>
    </recommendedName>
</protein>
<dbReference type="EMBL" id="JBCNVT010000001">
    <property type="protein sequence ID" value="MEO5285945.1"/>
    <property type="molecule type" value="Genomic_DNA"/>
</dbReference>
<name>A0ABV0I455_9LACO</name>
<keyword evidence="2" id="KW-1185">Reference proteome</keyword>
<dbReference type="Gene3D" id="1.10.1220.10">
    <property type="entry name" value="Met repressor-like"/>
    <property type="match status" value="1"/>
</dbReference>